<organism evidence="1 2">
    <name type="scientific">Pseudocalidococcus azoricus BACA0444</name>
    <dbReference type="NCBI Taxonomy" id="2918990"/>
    <lineage>
        <taxon>Bacteria</taxon>
        <taxon>Bacillati</taxon>
        <taxon>Cyanobacteriota</taxon>
        <taxon>Cyanophyceae</taxon>
        <taxon>Acaryochloridales</taxon>
        <taxon>Thermosynechococcaceae</taxon>
        <taxon>Pseudocalidococcus</taxon>
        <taxon>Pseudocalidococcus azoricus</taxon>
    </lineage>
</organism>
<dbReference type="AlphaFoldDB" id="A0AAE4FV80"/>
<dbReference type="RefSeq" id="WP_322878761.1">
    <property type="nucleotide sequence ID" value="NZ_JAVMIP010000013.1"/>
</dbReference>
<dbReference type="InterPro" id="IPR029044">
    <property type="entry name" value="Nucleotide-diphossugar_trans"/>
</dbReference>
<comment type="caution">
    <text evidence="1">The sequence shown here is derived from an EMBL/GenBank/DDBJ whole genome shotgun (WGS) entry which is preliminary data.</text>
</comment>
<evidence type="ECO:0000313" key="2">
    <source>
        <dbReference type="Proteomes" id="UP001268256"/>
    </source>
</evidence>
<dbReference type="Proteomes" id="UP001268256">
    <property type="component" value="Unassembled WGS sequence"/>
</dbReference>
<proteinExistence type="predicted"/>
<sequence>MTLGLLIFTRYPEPGRSKTRLIPALGATGAAQFHQKMAEHTLHQARTFAQAIKSRQITVWFTGGNVKLMQAWLGTGINYQIQPEGDLGARLLYALGHHFQTTDHPALVIGTDCPELTVPILTQAQEALTNHDLVIGPAQDGGYYLIGLKKVIPELFQTMAWGSDQVFRKSFAIAQDLGLSTALLPELTDIDRPDDLPQLDLAGFGHWLKESSP</sequence>
<dbReference type="InterPro" id="IPR018641">
    <property type="entry name" value="Trfase_1_rSAM/seldom-assoc"/>
</dbReference>
<dbReference type="SUPFAM" id="SSF53448">
    <property type="entry name" value="Nucleotide-diphospho-sugar transferases"/>
    <property type="match status" value="1"/>
</dbReference>
<reference evidence="2" key="1">
    <citation type="submission" date="2023-07" db="EMBL/GenBank/DDBJ databases">
        <authorList>
            <person name="Luz R."/>
            <person name="Cordeiro R."/>
            <person name="Fonseca A."/>
            <person name="Goncalves V."/>
        </authorList>
    </citation>
    <scope>NUCLEOTIDE SEQUENCE [LARGE SCALE GENOMIC DNA]</scope>
    <source>
        <strain evidence="2">BACA0444</strain>
    </source>
</reference>
<dbReference type="NCBIfam" id="TIGR04282">
    <property type="entry name" value="glyco_like_cofC"/>
    <property type="match status" value="1"/>
</dbReference>
<dbReference type="PANTHER" id="PTHR36529">
    <property type="entry name" value="SLL1095 PROTEIN"/>
    <property type="match status" value="1"/>
</dbReference>
<dbReference type="Pfam" id="PF09837">
    <property type="entry name" value="DUF2064"/>
    <property type="match status" value="1"/>
</dbReference>
<gene>
    <name evidence="1" type="ORF">RIF25_11955</name>
</gene>
<name>A0AAE4FV80_9CYAN</name>
<dbReference type="EMBL" id="JAVMIP010000013">
    <property type="protein sequence ID" value="MDS3861520.1"/>
    <property type="molecule type" value="Genomic_DNA"/>
</dbReference>
<keyword evidence="2" id="KW-1185">Reference proteome</keyword>
<accession>A0AAE4FV80</accession>
<dbReference type="PANTHER" id="PTHR36529:SF1">
    <property type="entry name" value="GLYCOSYLTRANSFERASE"/>
    <property type="match status" value="1"/>
</dbReference>
<dbReference type="Gene3D" id="3.90.550.10">
    <property type="entry name" value="Spore Coat Polysaccharide Biosynthesis Protein SpsA, Chain A"/>
    <property type="match status" value="1"/>
</dbReference>
<evidence type="ECO:0000313" key="1">
    <source>
        <dbReference type="EMBL" id="MDS3861520.1"/>
    </source>
</evidence>
<protein>
    <submittedName>
        <fullName evidence="1">TIGR04282 family arsenosugar biosynthesis glycosyltransferase</fullName>
    </submittedName>
</protein>